<evidence type="ECO:0000256" key="1">
    <source>
        <dbReference type="SAM" id="Coils"/>
    </source>
</evidence>
<keyword evidence="5" id="KW-1185">Reference proteome</keyword>
<evidence type="ECO:0000256" key="3">
    <source>
        <dbReference type="SAM" id="Phobius"/>
    </source>
</evidence>
<feature type="compositionally biased region" description="Basic residues" evidence="2">
    <location>
        <begin position="508"/>
        <end position="518"/>
    </location>
</feature>
<dbReference type="AlphaFoldDB" id="A0A395H363"/>
<dbReference type="VEuPathDB" id="FungiDB:BO80DRAFT_463548"/>
<organism evidence="4 5">
    <name type="scientific">Aspergillus ibericus CBS 121593</name>
    <dbReference type="NCBI Taxonomy" id="1448316"/>
    <lineage>
        <taxon>Eukaryota</taxon>
        <taxon>Fungi</taxon>
        <taxon>Dikarya</taxon>
        <taxon>Ascomycota</taxon>
        <taxon>Pezizomycotina</taxon>
        <taxon>Eurotiomycetes</taxon>
        <taxon>Eurotiomycetidae</taxon>
        <taxon>Eurotiales</taxon>
        <taxon>Aspergillaceae</taxon>
        <taxon>Aspergillus</taxon>
        <taxon>Aspergillus subgen. Circumdati</taxon>
    </lineage>
</organism>
<feature type="region of interest" description="Disordered" evidence="2">
    <location>
        <begin position="123"/>
        <end position="195"/>
    </location>
</feature>
<proteinExistence type="predicted"/>
<feature type="region of interest" description="Disordered" evidence="2">
    <location>
        <begin position="504"/>
        <end position="530"/>
    </location>
</feature>
<feature type="compositionally biased region" description="Basic and acidic residues" evidence="2">
    <location>
        <begin position="519"/>
        <end position="529"/>
    </location>
</feature>
<evidence type="ECO:0000313" key="5">
    <source>
        <dbReference type="Proteomes" id="UP000249402"/>
    </source>
</evidence>
<dbReference type="GeneID" id="37227469"/>
<keyword evidence="3" id="KW-1133">Transmembrane helix</keyword>
<feature type="region of interest" description="Disordered" evidence="2">
    <location>
        <begin position="234"/>
        <end position="322"/>
    </location>
</feature>
<reference evidence="4 5" key="1">
    <citation type="submission" date="2018-02" db="EMBL/GenBank/DDBJ databases">
        <title>The genomes of Aspergillus section Nigri reveals drivers in fungal speciation.</title>
        <authorList>
            <consortium name="DOE Joint Genome Institute"/>
            <person name="Vesth T.C."/>
            <person name="Nybo J."/>
            <person name="Theobald S."/>
            <person name="Brandl J."/>
            <person name="Frisvad J.C."/>
            <person name="Nielsen K.F."/>
            <person name="Lyhne E.K."/>
            <person name="Kogle M.E."/>
            <person name="Kuo A."/>
            <person name="Riley R."/>
            <person name="Clum A."/>
            <person name="Nolan M."/>
            <person name="Lipzen A."/>
            <person name="Salamov A."/>
            <person name="Henrissat B."/>
            <person name="Wiebenga A."/>
            <person name="De vries R.P."/>
            <person name="Grigoriev I.V."/>
            <person name="Mortensen U.H."/>
            <person name="Andersen M.R."/>
            <person name="Baker S.E."/>
        </authorList>
    </citation>
    <scope>NUCLEOTIDE SEQUENCE [LARGE SCALE GENOMIC DNA]</scope>
    <source>
        <strain evidence="4 5">CBS 121593</strain>
    </source>
</reference>
<feature type="transmembrane region" description="Helical" evidence="3">
    <location>
        <begin position="7"/>
        <end position="31"/>
    </location>
</feature>
<dbReference type="EMBL" id="KZ824431">
    <property type="protein sequence ID" value="RAL02321.1"/>
    <property type="molecule type" value="Genomic_DNA"/>
</dbReference>
<protein>
    <submittedName>
        <fullName evidence="4">Uncharacterized protein</fullName>
    </submittedName>
</protein>
<gene>
    <name evidence="4" type="ORF">BO80DRAFT_463548</name>
</gene>
<keyword evidence="3" id="KW-0812">Transmembrane</keyword>
<feature type="compositionally biased region" description="Basic and acidic residues" evidence="2">
    <location>
        <begin position="442"/>
        <end position="454"/>
    </location>
</feature>
<evidence type="ECO:0000256" key="2">
    <source>
        <dbReference type="SAM" id="MobiDB-lite"/>
    </source>
</evidence>
<accession>A0A395H363</accession>
<feature type="compositionally biased region" description="Basic and acidic residues" evidence="2">
    <location>
        <begin position="463"/>
        <end position="475"/>
    </location>
</feature>
<dbReference type="RefSeq" id="XP_025576648.1">
    <property type="nucleotide sequence ID" value="XM_025722604.1"/>
</dbReference>
<keyword evidence="3" id="KW-0472">Membrane</keyword>
<evidence type="ECO:0000313" key="4">
    <source>
        <dbReference type="EMBL" id="RAL02321.1"/>
    </source>
</evidence>
<feature type="compositionally biased region" description="Basic and acidic residues" evidence="2">
    <location>
        <begin position="123"/>
        <end position="137"/>
    </location>
</feature>
<feature type="compositionally biased region" description="Polar residues" evidence="2">
    <location>
        <begin position="138"/>
        <end position="153"/>
    </location>
</feature>
<name>A0A395H363_9EURO</name>
<feature type="region of interest" description="Disordered" evidence="2">
    <location>
        <begin position="433"/>
        <end position="475"/>
    </location>
</feature>
<feature type="coiled-coil region" evidence="1">
    <location>
        <begin position="369"/>
        <end position="396"/>
    </location>
</feature>
<keyword evidence="1" id="KW-0175">Coiled coil</keyword>
<dbReference type="OrthoDB" id="4491511at2759"/>
<sequence length="542" mass="60289">MIKTKLLVYAALGYSICLWLLCTGGYVYLVVRTCVELVRCLGRILALDAFESVFEAFLVICDSVSPIWFLKIYVSIEVRVHDAFKGREHPPYLERRIASKLFFRPPIIIFSCTLQALSETDGEDKRLEEHTAADHDSSLSSNGDRTFEVTGSETPDDELRSEANYSDGHSCAADTDFSGPGEQAEGEDSESDHRGEELIDTDIESQADTEDGGVPLPVRLLAFAESKDYLEHHDCNEYPTETDEIGELDMPPTPCSLGESSGPVRTNMPEQAPIGNKEGPVPGNPSSEFDLPGTGKPPTPSTPGSQETTSKDLDTDKNSMDFEANKKAWMESVAATSLKLERLAGSWWDETLAVMAAGSEETEAFTKAARAASQEMEALLRDTAKATNDLEQAKQAWIASTSKASTLEHLNDSLWDETLAVIRAASEEAKAALEKVASTGDKAVEPHRSKDQPNKSRPMSKKPRQEPEERNPDCIDPEKDFYDVCWDILQETNLVGVYMKDKMLREQSRKKHPKRCQRKEKDEKRERGPEYNVCCDCQRAIK</sequence>
<feature type="compositionally biased region" description="Basic and acidic residues" evidence="2">
    <location>
        <begin position="309"/>
        <end position="322"/>
    </location>
</feature>
<dbReference type="Proteomes" id="UP000249402">
    <property type="component" value="Unassembled WGS sequence"/>
</dbReference>